<evidence type="ECO:0000259" key="5">
    <source>
        <dbReference type="PROSITE" id="PS51462"/>
    </source>
</evidence>
<organism evidence="6 7">
    <name type="scientific">Paractinoplanes bogorensis</name>
    <dbReference type="NCBI Taxonomy" id="1610840"/>
    <lineage>
        <taxon>Bacteria</taxon>
        <taxon>Bacillati</taxon>
        <taxon>Actinomycetota</taxon>
        <taxon>Actinomycetes</taxon>
        <taxon>Micromonosporales</taxon>
        <taxon>Micromonosporaceae</taxon>
        <taxon>Paractinoplanes</taxon>
    </lineage>
</organism>
<dbReference type="PROSITE" id="PS51462">
    <property type="entry name" value="NUDIX"/>
    <property type="match status" value="1"/>
</dbReference>
<evidence type="ECO:0000256" key="1">
    <source>
        <dbReference type="ARBA" id="ARBA00001946"/>
    </source>
</evidence>
<dbReference type="PROSITE" id="PS00893">
    <property type="entry name" value="NUDIX_BOX"/>
    <property type="match status" value="1"/>
</dbReference>
<dbReference type="Gene3D" id="3.90.79.10">
    <property type="entry name" value="Nucleoside Triphosphate Pyrophosphohydrolase"/>
    <property type="match status" value="1"/>
</dbReference>
<dbReference type="InterPro" id="IPR015797">
    <property type="entry name" value="NUDIX_hydrolase-like_dom_sf"/>
</dbReference>
<dbReference type="PANTHER" id="PTHR43046:SF16">
    <property type="entry name" value="ADP-RIBOSE PYROPHOSPHATASE YJHB-RELATED"/>
    <property type="match status" value="1"/>
</dbReference>
<dbReference type="PRINTS" id="PR00502">
    <property type="entry name" value="NUDIXFAMILY"/>
</dbReference>
<evidence type="ECO:0000313" key="7">
    <source>
        <dbReference type="Proteomes" id="UP001519654"/>
    </source>
</evidence>
<dbReference type="InterPro" id="IPR020476">
    <property type="entry name" value="Nudix_hydrolase"/>
</dbReference>
<comment type="similarity">
    <text evidence="2 4">Belongs to the Nudix hydrolase family.</text>
</comment>
<comment type="caution">
    <text evidence="6">The sequence shown here is derived from an EMBL/GenBank/DDBJ whole genome shotgun (WGS) entry which is preliminary data.</text>
</comment>
<dbReference type="EMBL" id="JAHKKG010000005">
    <property type="protein sequence ID" value="MBU2665503.1"/>
    <property type="molecule type" value="Genomic_DNA"/>
</dbReference>
<sequence>MPISPYITGLRAHIGHDLLLLPGASGVVRDDDGRILLIRRSDNGRWSLPAGMIDPGEQPAAAALREIEEETGVIAEIDRLGGVAMHEAQYPNGDRCEYLAVWFRCRAVGGEARPDGDETLEVRWFAPDELPEVGELTTLRIKTTADPDGPPWFAQPGETYTELGRRHGL</sequence>
<dbReference type="RefSeq" id="WP_215788695.1">
    <property type="nucleotide sequence ID" value="NZ_JAHKKG010000005.1"/>
</dbReference>
<keyword evidence="7" id="KW-1185">Reference proteome</keyword>
<protein>
    <submittedName>
        <fullName evidence="6">NUDIX domain-containing protein</fullName>
    </submittedName>
</protein>
<dbReference type="InterPro" id="IPR020084">
    <property type="entry name" value="NUDIX_hydrolase_CS"/>
</dbReference>
<dbReference type="Pfam" id="PF00293">
    <property type="entry name" value="NUDIX"/>
    <property type="match status" value="1"/>
</dbReference>
<dbReference type="SUPFAM" id="SSF55811">
    <property type="entry name" value="Nudix"/>
    <property type="match status" value="1"/>
</dbReference>
<evidence type="ECO:0000256" key="3">
    <source>
        <dbReference type="ARBA" id="ARBA00022801"/>
    </source>
</evidence>
<evidence type="ECO:0000313" key="6">
    <source>
        <dbReference type="EMBL" id="MBU2665503.1"/>
    </source>
</evidence>
<keyword evidence="3 4" id="KW-0378">Hydrolase</keyword>
<dbReference type="InterPro" id="IPR000086">
    <property type="entry name" value="NUDIX_hydrolase_dom"/>
</dbReference>
<gene>
    <name evidence="6" type="ORF">KOI35_18505</name>
</gene>
<evidence type="ECO:0000256" key="2">
    <source>
        <dbReference type="ARBA" id="ARBA00005582"/>
    </source>
</evidence>
<dbReference type="Proteomes" id="UP001519654">
    <property type="component" value="Unassembled WGS sequence"/>
</dbReference>
<dbReference type="CDD" id="cd18879">
    <property type="entry name" value="NUDIX_Hydrolase"/>
    <property type="match status" value="1"/>
</dbReference>
<name>A0ABS5YPW8_9ACTN</name>
<dbReference type="PANTHER" id="PTHR43046">
    <property type="entry name" value="GDP-MANNOSE MANNOSYL HYDROLASE"/>
    <property type="match status" value="1"/>
</dbReference>
<reference evidence="6 7" key="1">
    <citation type="submission" date="2021-06" db="EMBL/GenBank/DDBJ databases">
        <title>Actinoplanes lichenicola sp. nov., and Actinoplanes ovalisporus sp. nov., isolated from lichen in Thailand.</title>
        <authorList>
            <person name="Saeng-In P."/>
            <person name="Kanchanasin P."/>
            <person name="Yuki M."/>
            <person name="Kudo T."/>
            <person name="Ohkuma M."/>
            <person name="Phongsopitanun W."/>
            <person name="Tanasupawat S."/>
        </authorList>
    </citation>
    <scope>NUCLEOTIDE SEQUENCE [LARGE SCALE GENOMIC DNA]</scope>
    <source>
        <strain evidence="6 7">NBRC 110975</strain>
    </source>
</reference>
<feature type="domain" description="Nudix hydrolase" evidence="5">
    <location>
        <begin position="19"/>
        <end position="154"/>
    </location>
</feature>
<comment type="cofactor">
    <cofactor evidence="1">
        <name>Mg(2+)</name>
        <dbReference type="ChEBI" id="CHEBI:18420"/>
    </cofactor>
</comment>
<proteinExistence type="inferred from homology"/>
<accession>A0ABS5YPW8</accession>
<evidence type="ECO:0000256" key="4">
    <source>
        <dbReference type="RuleBase" id="RU003476"/>
    </source>
</evidence>